<dbReference type="GO" id="GO:0003997">
    <property type="term" value="F:acyl-CoA oxidase activity"/>
    <property type="evidence" value="ECO:0007669"/>
    <property type="project" value="InterPro"/>
</dbReference>
<evidence type="ECO:0000256" key="8">
    <source>
        <dbReference type="ARBA" id="ARBA00022832"/>
    </source>
</evidence>
<evidence type="ECO:0000256" key="5">
    <source>
        <dbReference type="ARBA" id="ARBA00022553"/>
    </source>
</evidence>
<keyword evidence="9" id="KW-0560">Oxidoreductase</keyword>
<feature type="domain" description="Acyl-coenzyme A oxidase N-terminal" evidence="25">
    <location>
        <begin position="142"/>
        <end position="182"/>
    </location>
</feature>
<evidence type="ECO:0000256" key="15">
    <source>
        <dbReference type="ARBA" id="ARBA00036444"/>
    </source>
</evidence>
<dbReference type="Gene3D" id="2.40.110.10">
    <property type="entry name" value="Butyryl-CoA Dehydrogenase, subunit A, domain 2"/>
    <property type="match status" value="1"/>
</dbReference>
<keyword evidence="28" id="KW-1185">Reference proteome</keyword>
<dbReference type="PIRSF" id="PIRSF000168">
    <property type="entry name" value="Acyl-CoA_oxidase"/>
    <property type="match status" value="1"/>
</dbReference>
<evidence type="ECO:0000256" key="23">
    <source>
        <dbReference type="PIRSR" id="PIRSR000168-2"/>
    </source>
</evidence>
<evidence type="ECO:0000256" key="18">
    <source>
        <dbReference type="ARBA" id="ARBA00048334"/>
    </source>
</evidence>
<dbReference type="InterPro" id="IPR046373">
    <property type="entry name" value="Acyl-CoA_Oxase/DH_mid-dom_sf"/>
</dbReference>
<gene>
    <name evidence="27" type="ORF">KUDE01_030011</name>
</gene>
<name>A0AAD9F242_DISEL</name>
<evidence type="ECO:0000256" key="3">
    <source>
        <dbReference type="ARBA" id="ARBA00004846"/>
    </source>
</evidence>
<dbReference type="GO" id="GO:0055088">
    <property type="term" value="P:lipid homeostasis"/>
    <property type="evidence" value="ECO:0007669"/>
    <property type="project" value="TreeGrafter"/>
</dbReference>
<comment type="catalytic activity">
    <reaction evidence="16">
        <text>glutaryl-CoA + O2 = (2E)-glutaconyl-CoA + H2O2</text>
        <dbReference type="Rhea" id="RHEA:40315"/>
        <dbReference type="ChEBI" id="CHEBI:15379"/>
        <dbReference type="ChEBI" id="CHEBI:16240"/>
        <dbReference type="ChEBI" id="CHEBI:57353"/>
        <dbReference type="ChEBI" id="CHEBI:57378"/>
    </reaction>
    <physiologicalReaction direction="left-to-right" evidence="16">
        <dbReference type="Rhea" id="RHEA:40316"/>
    </physiologicalReaction>
</comment>
<comment type="catalytic activity">
    <reaction evidence="17">
        <text>dodecanoyl-CoA + O2 = (2E)-dodecenoyl-CoA + H2O2</text>
        <dbReference type="Rhea" id="RHEA:40171"/>
        <dbReference type="ChEBI" id="CHEBI:15379"/>
        <dbReference type="ChEBI" id="CHEBI:16240"/>
        <dbReference type="ChEBI" id="CHEBI:57330"/>
        <dbReference type="ChEBI" id="CHEBI:57375"/>
    </reaction>
    <physiologicalReaction direction="left-to-right" evidence="17">
        <dbReference type="Rhea" id="RHEA:40172"/>
    </physiologicalReaction>
</comment>
<comment type="catalytic activity">
    <reaction evidence="12">
        <text>decanoyl-CoA + O2 = (2E)-decenoyl-CoA + H2O2</text>
        <dbReference type="Rhea" id="RHEA:40179"/>
        <dbReference type="ChEBI" id="CHEBI:15379"/>
        <dbReference type="ChEBI" id="CHEBI:16240"/>
        <dbReference type="ChEBI" id="CHEBI:61406"/>
        <dbReference type="ChEBI" id="CHEBI:61430"/>
    </reaction>
    <physiologicalReaction direction="left-to-right" evidence="12">
        <dbReference type="Rhea" id="RHEA:40180"/>
    </physiologicalReaction>
</comment>
<evidence type="ECO:0000313" key="27">
    <source>
        <dbReference type="EMBL" id="KAK1886294.1"/>
    </source>
</evidence>
<dbReference type="FunFam" id="1.20.140.10:FF:000007">
    <property type="entry name" value="Acyl-coenzyme A oxidase"/>
    <property type="match status" value="1"/>
</dbReference>
<evidence type="ECO:0000256" key="22">
    <source>
        <dbReference type="PIRSR" id="PIRSR000168-1"/>
    </source>
</evidence>
<dbReference type="SUPFAM" id="SSF47203">
    <property type="entry name" value="Acyl-CoA dehydrogenase C-terminal domain-like"/>
    <property type="match status" value="2"/>
</dbReference>
<comment type="pathway">
    <text evidence="3">Lipid metabolism; peroxisomal fatty acid beta-oxidation.</text>
</comment>
<evidence type="ECO:0000256" key="2">
    <source>
        <dbReference type="ARBA" id="ARBA00004275"/>
    </source>
</evidence>
<comment type="catalytic activity">
    <reaction evidence="19">
        <text>octadecanoyl-CoA + O2 = (2E)-octadecenoyl-CoA + H2O2</text>
        <dbReference type="Rhea" id="RHEA:38971"/>
        <dbReference type="ChEBI" id="CHEBI:15379"/>
        <dbReference type="ChEBI" id="CHEBI:16240"/>
        <dbReference type="ChEBI" id="CHEBI:57394"/>
        <dbReference type="ChEBI" id="CHEBI:71412"/>
    </reaction>
    <physiologicalReaction direction="left-to-right" evidence="19">
        <dbReference type="Rhea" id="RHEA:38972"/>
    </physiologicalReaction>
</comment>
<dbReference type="FunFam" id="1.20.140.10:FF:000005">
    <property type="entry name" value="Acyl-coenzyme A oxidase"/>
    <property type="match status" value="1"/>
</dbReference>
<protein>
    <recommendedName>
        <fullName evidence="21">Acyl-coenzyme A oxidase</fullName>
    </recommendedName>
</protein>
<feature type="active site" description="Proton acceptor" evidence="22">
    <location>
        <position position="520"/>
    </location>
</feature>
<reference evidence="27" key="1">
    <citation type="submission" date="2023-04" db="EMBL/GenBank/DDBJ databases">
        <title>Chromosome-level genome of Chaenocephalus aceratus.</title>
        <authorList>
            <person name="Park H."/>
        </authorList>
    </citation>
    <scope>NUCLEOTIDE SEQUENCE</scope>
    <source>
        <strain evidence="27">DE</strain>
        <tissue evidence="27">Muscle</tissue>
    </source>
</reference>
<dbReference type="Pfam" id="PF22924">
    <property type="entry name" value="ACOX_C_alpha1"/>
    <property type="match status" value="1"/>
</dbReference>
<dbReference type="InterPro" id="IPR036250">
    <property type="entry name" value="AcylCo_DH-like_C"/>
</dbReference>
<dbReference type="Gene3D" id="1.10.540.10">
    <property type="entry name" value="Acyl-CoA dehydrogenase/oxidase, N-terminal domain"/>
    <property type="match status" value="3"/>
</dbReference>
<keyword evidence="6 21" id="KW-0285">Flavoprotein</keyword>
<feature type="domain" description="Acyl-CoA oxidase C-terminal" evidence="24">
    <location>
        <begin position="578"/>
        <end position="756"/>
    </location>
</feature>
<comment type="catalytic activity">
    <reaction evidence="15">
        <text>(5Z,8Z,11Z,14Z,17Z)-eicosapentaenoyl-CoA + O2 = (2E,5Z,8Z,11Z,14Z,17Z)-eicosahexaenoyl-CoA + H2O2</text>
        <dbReference type="Rhea" id="RHEA:69643"/>
        <dbReference type="ChEBI" id="CHEBI:15379"/>
        <dbReference type="ChEBI" id="CHEBI:16240"/>
        <dbReference type="ChEBI" id="CHEBI:73862"/>
        <dbReference type="ChEBI" id="CHEBI:187901"/>
    </reaction>
    <physiologicalReaction direction="left-to-right" evidence="15">
        <dbReference type="Rhea" id="RHEA:69644"/>
    </physiologicalReaction>
</comment>
<dbReference type="FunFam" id="2.40.110.10:FF:000003">
    <property type="entry name" value="Acyl-coenzyme A oxidase"/>
    <property type="match status" value="1"/>
</dbReference>
<keyword evidence="11" id="KW-0576">Peroxisome</keyword>
<comment type="catalytic activity">
    <reaction evidence="18">
        <text>octanoyl-CoA + O2 = (2E)-octenoyl-CoA + H2O2</text>
        <dbReference type="Rhea" id="RHEA:40175"/>
        <dbReference type="ChEBI" id="CHEBI:15379"/>
        <dbReference type="ChEBI" id="CHEBI:16240"/>
        <dbReference type="ChEBI" id="CHEBI:57386"/>
        <dbReference type="ChEBI" id="CHEBI:62242"/>
    </reaction>
    <physiologicalReaction direction="left-to-right" evidence="18">
        <dbReference type="Rhea" id="RHEA:40176"/>
    </physiologicalReaction>
</comment>
<keyword evidence="10" id="KW-0443">Lipid metabolism</keyword>
<comment type="catalytic activity">
    <reaction evidence="20">
        <text>tetradecanoyl-CoA + O2 = (2E)-tetradecenoyl-CoA + H2O2</text>
        <dbReference type="Rhea" id="RHEA:40183"/>
        <dbReference type="ChEBI" id="CHEBI:15379"/>
        <dbReference type="ChEBI" id="CHEBI:16240"/>
        <dbReference type="ChEBI" id="CHEBI:57385"/>
        <dbReference type="ChEBI" id="CHEBI:61405"/>
    </reaction>
    <physiologicalReaction direction="left-to-right" evidence="20">
        <dbReference type="Rhea" id="RHEA:40184"/>
    </physiologicalReaction>
</comment>
<evidence type="ECO:0000256" key="7">
    <source>
        <dbReference type="ARBA" id="ARBA00022827"/>
    </source>
</evidence>
<dbReference type="SUPFAM" id="SSF56645">
    <property type="entry name" value="Acyl-CoA dehydrogenase NM domain-like"/>
    <property type="match status" value="3"/>
</dbReference>
<accession>A0AAD9F242</accession>
<evidence type="ECO:0000259" key="25">
    <source>
        <dbReference type="Pfam" id="PF14749"/>
    </source>
</evidence>
<evidence type="ECO:0000256" key="9">
    <source>
        <dbReference type="ARBA" id="ARBA00023002"/>
    </source>
</evidence>
<evidence type="ECO:0000256" key="19">
    <source>
        <dbReference type="ARBA" id="ARBA00048450"/>
    </source>
</evidence>
<evidence type="ECO:0000256" key="16">
    <source>
        <dbReference type="ARBA" id="ARBA00036750"/>
    </source>
</evidence>
<dbReference type="Pfam" id="PF01756">
    <property type="entry name" value="ACOX"/>
    <property type="match status" value="1"/>
</dbReference>
<evidence type="ECO:0000256" key="14">
    <source>
        <dbReference type="ARBA" id="ARBA00036399"/>
    </source>
</evidence>
<proteinExistence type="inferred from homology"/>
<dbReference type="Proteomes" id="UP001228049">
    <property type="component" value="Unassembled WGS sequence"/>
</dbReference>
<evidence type="ECO:0000313" key="28">
    <source>
        <dbReference type="Proteomes" id="UP001228049"/>
    </source>
</evidence>
<evidence type="ECO:0000259" key="24">
    <source>
        <dbReference type="Pfam" id="PF01756"/>
    </source>
</evidence>
<dbReference type="GO" id="GO:0033540">
    <property type="term" value="P:fatty acid beta-oxidation using acyl-CoA oxidase"/>
    <property type="evidence" value="ECO:0007669"/>
    <property type="project" value="TreeGrafter"/>
</dbReference>
<feature type="binding site" evidence="23">
    <location>
        <position position="238"/>
    </location>
    <ligand>
        <name>FAD</name>
        <dbReference type="ChEBI" id="CHEBI:57692"/>
    </ligand>
</feature>
<evidence type="ECO:0000259" key="26">
    <source>
        <dbReference type="Pfam" id="PF22924"/>
    </source>
</evidence>
<dbReference type="InterPro" id="IPR029320">
    <property type="entry name" value="Acyl-CoA_ox_N"/>
</dbReference>
<evidence type="ECO:0000256" key="6">
    <source>
        <dbReference type="ARBA" id="ARBA00022630"/>
    </source>
</evidence>
<dbReference type="InterPro" id="IPR012258">
    <property type="entry name" value="Acyl-CoA_oxidase"/>
</dbReference>
<dbReference type="GO" id="GO:0005504">
    <property type="term" value="F:fatty acid binding"/>
    <property type="evidence" value="ECO:0007669"/>
    <property type="project" value="TreeGrafter"/>
</dbReference>
<dbReference type="AlphaFoldDB" id="A0AAD9F242"/>
<evidence type="ECO:0000256" key="21">
    <source>
        <dbReference type="PIRNR" id="PIRNR000168"/>
    </source>
</evidence>
<comment type="catalytic activity">
    <reaction evidence="14">
        <text>hexanoyl-CoA + O2 = (2E)-hexenoyl-CoA + H2O2</text>
        <dbReference type="Rhea" id="RHEA:40311"/>
        <dbReference type="ChEBI" id="CHEBI:15379"/>
        <dbReference type="ChEBI" id="CHEBI:16240"/>
        <dbReference type="ChEBI" id="CHEBI:62077"/>
        <dbReference type="ChEBI" id="CHEBI:62620"/>
    </reaction>
    <physiologicalReaction direction="left-to-right" evidence="14">
        <dbReference type="Rhea" id="RHEA:40312"/>
    </physiologicalReaction>
</comment>
<dbReference type="Gene3D" id="1.20.140.10">
    <property type="entry name" value="Butyryl-CoA Dehydrogenase, subunit A, domain 3"/>
    <property type="match status" value="2"/>
</dbReference>
<evidence type="ECO:0000256" key="12">
    <source>
        <dbReference type="ARBA" id="ARBA00036151"/>
    </source>
</evidence>
<feature type="domain" description="Acyl-coenzyme A oxidase N-terminal" evidence="25">
    <location>
        <begin position="193"/>
        <end position="232"/>
    </location>
</feature>
<dbReference type="EMBL" id="JASDAP010000020">
    <property type="protein sequence ID" value="KAK1886294.1"/>
    <property type="molecule type" value="Genomic_DNA"/>
</dbReference>
<dbReference type="FunFam" id="1.10.540.10:FF:000006">
    <property type="entry name" value="Acyl-coenzyme A oxidase"/>
    <property type="match status" value="1"/>
</dbReference>
<dbReference type="PANTHER" id="PTHR10909:SF250">
    <property type="entry name" value="PEROXISOMAL ACYL-COENZYME A OXIDASE 1"/>
    <property type="match status" value="1"/>
</dbReference>
<organism evidence="27 28">
    <name type="scientific">Dissostichus eleginoides</name>
    <name type="common">Patagonian toothfish</name>
    <name type="synonym">Dissostichus amissus</name>
    <dbReference type="NCBI Taxonomy" id="100907"/>
    <lineage>
        <taxon>Eukaryota</taxon>
        <taxon>Metazoa</taxon>
        <taxon>Chordata</taxon>
        <taxon>Craniata</taxon>
        <taxon>Vertebrata</taxon>
        <taxon>Euteleostomi</taxon>
        <taxon>Actinopterygii</taxon>
        <taxon>Neopterygii</taxon>
        <taxon>Teleostei</taxon>
        <taxon>Neoteleostei</taxon>
        <taxon>Acanthomorphata</taxon>
        <taxon>Eupercaria</taxon>
        <taxon>Perciformes</taxon>
        <taxon>Notothenioidei</taxon>
        <taxon>Nototheniidae</taxon>
        <taxon>Dissostichus</taxon>
    </lineage>
</organism>
<feature type="binding site" evidence="23">
    <location>
        <position position="277"/>
    </location>
    <ligand>
        <name>FAD</name>
        <dbReference type="ChEBI" id="CHEBI:57692"/>
    </ligand>
</feature>
<comment type="caution">
    <text evidence="27">The sequence shown here is derived from an EMBL/GenBank/DDBJ whole genome shotgun (WGS) entry which is preliminary data.</text>
</comment>
<comment type="cofactor">
    <cofactor evidence="1">
        <name>FAD</name>
        <dbReference type="ChEBI" id="CHEBI:57692"/>
    </cofactor>
</comment>
<evidence type="ECO:0000256" key="13">
    <source>
        <dbReference type="ARBA" id="ARBA00036338"/>
    </source>
</evidence>
<comment type="similarity">
    <text evidence="4 21">Belongs to the acyl-CoA oxidase family.</text>
</comment>
<dbReference type="GO" id="GO:0005777">
    <property type="term" value="C:peroxisome"/>
    <property type="evidence" value="ECO:0007669"/>
    <property type="project" value="UniProtKB-SubCell"/>
</dbReference>
<keyword evidence="5" id="KW-0597">Phosphoprotein</keyword>
<feature type="domain" description="Acyl-CoA oxidase C-alpha1" evidence="26">
    <location>
        <begin position="374"/>
        <end position="535"/>
    </location>
</feature>
<evidence type="ECO:0000256" key="17">
    <source>
        <dbReference type="ARBA" id="ARBA00036791"/>
    </source>
</evidence>
<evidence type="ECO:0000256" key="4">
    <source>
        <dbReference type="ARBA" id="ARBA00006288"/>
    </source>
</evidence>
<comment type="subcellular location">
    <subcellularLocation>
        <location evidence="2">Peroxisome</location>
    </subcellularLocation>
</comment>
<evidence type="ECO:0000256" key="11">
    <source>
        <dbReference type="ARBA" id="ARBA00023140"/>
    </source>
</evidence>
<dbReference type="Pfam" id="PF14749">
    <property type="entry name" value="Acyl-CoA_ox_N"/>
    <property type="match status" value="3"/>
</dbReference>
<sequence>MNPDITRERKNATFDVEKLTYILDGGPEKTKRRREIESLVFSDPDFNEEDPNFLSRSDRYDQAVRKSAQMILKLREYGIADPEEIYCYKNTVQGNLHEALGLHFVMFLPTLYSQCDAEQARKWLPLAESFQAIGTYAQTEMGHGHQQWAFGLHYAMFLPTLYSQCDAEQARKWLPLAESLQALGTYAQTEMGHDRAEPLDLHLGMFLPTLLNQATPEQMDRFFMPAWNLEIIGTYAQTEMGHGTHLRGLETTATYDPATQEFVLNSPTVSSIKWWPGGLGKTSNHAIVLAQLHTLGNCHGIHAFIVPIRDMSTHIPLPGIVVGDIGPKFGFSEVDNGFLKLENVRLPRDNMLMKYAKVEPDGTYLKPPSAKLTYGTMVFIRSLIVGESARALSKASIIAIRYSSVRHQSEIRAGEPEPQILDYQTQQYKLFPLLATAYAFTFVGQYMRETYQRISGDISDGDFSELPELHALSAGLKAFTTWTTNAGIEVCRMSCGGHGYSRSSALPDIYVEFTPACTYEGENTVMMLQTARYLVKSYRQAKEGQQLSGTVSYLNDANLQRVQPQTVAARPTVVDVNDLASLVEVYKQRAAILVELAAKSIQQELQRRKCQEDAWNNSSIDLVRASDAHCHYVVVKLFTDKLGEIGDTAIHSVLSTLALLYALHGIKNNSGDFLQASLLSVPQVLQVSVRVKELLSQLRPNAVALVDSFDVNDKRLNSILGRYDGNVYEHLFEWARRSPLNATEVHESFHKYLKPLRSQL</sequence>
<feature type="domain" description="Acyl-coenzyme A oxidase N-terminal" evidence="25">
    <location>
        <begin position="15"/>
        <end position="133"/>
    </location>
</feature>
<evidence type="ECO:0000256" key="1">
    <source>
        <dbReference type="ARBA" id="ARBA00001974"/>
    </source>
</evidence>
<keyword evidence="8" id="KW-0276">Fatty acid metabolism</keyword>
<dbReference type="InterPro" id="IPR009100">
    <property type="entry name" value="AcylCoA_DH/oxidase_NM_dom_sf"/>
</dbReference>
<dbReference type="InterPro" id="IPR002655">
    <property type="entry name" value="Acyl-CoA_oxidase_C"/>
</dbReference>
<dbReference type="InterPro" id="IPR037069">
    <property type="entry name" value="AcylCoA_DH/ox_N_sf"/>
</dbReference>
<dbReference type="InterPro" id="IPR055060">
    <property type="entry name" value="ACOX_C_alpha1"/>
</dbReference>
<keyword evidence="7 21" id="KW-0274">FAD</keyword>
<dbReference type="GO" id="GO:0000038">
    <property type="term" value="P:very long-chain fatty acid metabolic process"/>
    <property type="evidence" value="ECO:0007669"/>
    <property type="project" value="TreeGrafter"/>
</dbReference>
<comment type="catalytic activity">
    <reaction evidence="13">
        <text>(6Z,9Z,12Z,15Z,18Z,21Z)-tetracosahexaenoyl-CoA + O2 = (2E,6Z,9Z,12Z,15Z,18Z,21Z)-tetracosaheptaenoyl-CoA + H2O2</text>
        <dbReference type="Rhea" id="RHEA:39119"/>
        <dbReference type="ChEBI" id="CHEBI:15379"/>
        <dbReference type="ChEBI" id="CHEBI:16240"/>
        <dbReference type="ChEBI" id="CHEBI:74086"/>
        <dbReference type="ChEBI" id="CHEBI:76360"/>
    </reaction>
    <physiologicalReaction direction="left-to-right" evidence="13">
        <dbReference type="Rhea" id="RHEA:39120"/>
    </physiologicalReaction>
</comment>
<evidence type="ECO:0000256" key="10">
    <source>
        <dbReference type="ARBA" id="ARBA00023098"/>
    </source>
</evidence>
<dbReference type="PANTHER" id="PTHR10909">
    <property type="entry name" value="ELECTRON TRANSPORT OXIDOREDUCTASE"/>
    <property type="match status" value="1"/>
</dbReference>
<dbReference type="GO" id="GO:0071949">
    <property type="term" value="F:FAD binding"/>
    <property type="evidence" value="ECO:0007669"/>
    <property type="project" value="InterPro"/>
</dbReference>
<evidence type="ECO:0000256" key="20">
    <source>
        <dbReference type="ARBA" id="ARBA00048946"/>
    </source>
</evidence>